<sequence>MFKLKKKKPPVVVPNDVVFKSRSRPPPKSEDGIGKRKKMADKRVGKPSMQL</sequence>
<dbReference type="VEuPathDB" id="FungiDB:LEMA_P027700.1"/>
<dbReference type="AlphaFoldDB" id="E4ZVJ2"/>
<dbReference type="Proteomes" id="UP000002668">
    <property type="component" value="Genome"/>
</dbReference>
<name>E4ZVJ2_LEPMJ</name>
<reference evidence="3" key="1">
    <citation type="journal article" date="2011" name="Nat. Commun.">
        <title>Effector diversification within compartments of the Leptosphaeria maculans genome affected by Repeat-Induced Point mutations.</title>
        <authorList>
            <person name="Rouxel T."/>
            <person name="Grandaubert J."/>
            <person name="Hane J.K."/>
            <person name="Hoede C."/>
            <person name="van de Wouw A.P."/>
            <person name="Couloux A."/>
            <person name="Dominguez V."/>
            <person name="Anthouard V."/>
            <person name="Bally P."/>
            <person name="Bourras S."/>
            <person name="Cozijnsen A.J."/>
            <person name="Ciuffetti L.M."/>
            <person name="Degrave A."/>
            <person name="Dilmaghani A."/>
            <person name="Duret L."/>
            <person name="Fudal I."/>
            <person name="Goodwin S.B."/>
            <person name="Gout L."/>
            <person name="Glaser N."/>
            <person name="Linglin J."/>
            <person name="Kema G.H.J."/>
            <person name="Lapalu N."/>
            <person name="Lawrence C.B."/>
            <person name="May K."/>
            <person name="Meyer M."/>
            <person name="Ollivier B."/>
            <person name="Poulain J."/>
            <person name="Schoch C.L."/>
            <person name="Simon A."/>
            <person name="Spatafora J.W."/>
            <person name="Stachowiak A."/>
            <person name="Turgeon B.G."/>
            <person name="Tyler B.M."/>
            <person name="Vincent D."/>
            <person name="Weissenbach J."/>
            <person name="Amselem J."/>
            <person name="Quesneville H."/>
            <person name="Oliver R.P."/>
            <person name="Wincker P."/>
            <person name="Balesdent M.-H."/>
            <person name="Howlett B.J."/>
        </authorList>
    </citation>
    <scope>NUCLEOTIDE SEQUENCE [LARGE SCALE GENOMIC DNA]</scope>
    <source>
        <strain evidence="3">JN3 / isolate v23.1.3 / race Av1-4-5-6-7-8</strain>
    </source>
</reference>
<organism evidence="3">
    <name type="scientific">Leptosphaeria maculans (strain JN3 / isolate v23.1.3 / race Av1-4-5-6-7-8)</name>
    <name type="common">Blackleg fungus</name>
    <name type="synonym">Phoma lingam</name>
    <dbReference type="NCBI Taxonomy" id="985895"/>
    <lineage>
        <taxon>Eukaryota</taxon>
        <taxon>Fungi</taxon>
        <taxon>Dikarya</taxon>
        <taxon>Ascomycota</taxon>
        <taxon>Pezizomycotina</taxon>
        <taxon>Dothideomycetes</taxon>
        <taxon>Pleosporomycetidae</taxon>
        <taxon>Pleosporales</taxon>
        <taxon>Pleosporineae</taxon>
        <taxon>Leptosphaeriaceae</taxon>
        <taxon>Plenodomus</taxon>
        <taxon>Plenodomus lingam/Leptosphaeria maculans species complex</taxon>
    </lineage>
</organism>
<evidence type="ECO:0000313" key="2">
    <source>
        <dbReference type="EMBL" id="CBX95618.1"/>
    </source>
</evidence>
<proteinExistence type="predicted"/>
<gene>
    <name evidence="2" type="ORF">LEMA_P027700.1</name>
</gene>
<dbReference type="EMBL" id="FP929127">
    <property type="protein sequence ID" value="CBX95618.1"/>
    <property type="molecule type" value="Genomic_DNA"/>
</dbReference>
<protein>
    <submittedName>
        <fullName evidence="2">Predicted protein</fullName>
    </submittedName>
</protein>
<keyword evidence="3" id="KW-1185">Reference proteome</keyword>
<accession>E4ZVJ2</accession>
<dbReference type="InParanoid" id="E4ZVJ2"/>
<feature type="region of interest" description="Disordered" evidence="1">
    <location>
        <begin position="1"/>
        <end position="51"/>
    </location>
</feature>
<evidence type="ECO:0000313" key="3">
    <source>
        <dbReference type="Proteomes" id="UP000002668"/>
    </source>
</evidence>
<evidence type="ECO:0000256" key="1">
    <source>
        <dbReference type="SAM" id="MobiDB-lite"/>
    </source>
</evidence>
<dbReference type="HOGENOM" id="CLU_3106840_0_0_1"/>